<keyword evidence="1" id="KW-0472">Membrane</keyword>
<gene>
    <name evidence="2" type="ORF">HRG_05870</name>
</gene>
<dbReference type="AlphaFoldDB" id="A0A9P8MY33"/>
<dbReference type="Proteomes" id="UP000824596">
    <property type="component" value="Unassembled WGS sequence"/>
</dbReference>
<reference evidence="2" key="1">
    <citation type="submission" date="2021-09" db="EMBL/GenBank/DDBJ databases">
        <title>A high-quality genome of the endoparasitic fungus Hirsutella rhossiliensis with a comparison of Hirsutella genomes reveals transposable elements contributing to genome size variation.</title>
        <authorList>
            <person name="Lin R."/>
            <person name="Jiao Y."/>
            <person name="Sun X."/>
            <person name="Ling J."/>
            <person name="Xie B."/>
            <person name="Cheng X."/>
        </authorList>
    </citation>
    <scope>NUCLEOTIDE SEQUENCE</scope>
    <source>
        <strain evidence="2">HR02</strain>
    </source>
</reference>
<organism evidence="2 3">
    <name type="scientific">Hirsutella rhossiliensis</name>
    <dbReference type="NCBI Taxonomy" id="111463"/>
    <lineage>
        <taxon>Eukaryota</taxon>
        <taxon>Fungi</taxon>
        <taxon>Dikarya</taxon>
        <taxon>Ascomycota</taxon>
        <taxon>Pezizomycotina</taxon>
        <taxon>Sordariomycetes</taxon>
        <taxon>Hypocreomycetidae</taxon>
        <taxon>Hypocreales</taxon>
        <taxon>Ophiocordycipitaceae</taxon>
        <taxon>Hirsutella</taxon>
    </lineage>
</organism>
<dbReference type="GeneID" id="68354999"/>
<keyword evidence="3" id="KW-1185">Reference proteome</keyword>
<comment type="caution">
    <text evidence="2">The sequence shown here is derived from an EMBL/GenBank/DDBJ whole genome shotgun (WGS) entry which is preliminary data.</text>
</comment>
<feature type="transmembrane region" description="Helical" evidence="1">
    <location>
        <begin position="63"/>
        <end position="84"/>
    </location>
</feature>
<proteinExistence type="predicted"/>
<dbReference type="Pfam" id="PF12716">
    <property type="entry name" value="Apq12"/>
    <property type="match status" value="1"/>
</dbReference>
<protein>
    <submittedName>
        <fullName evidence="2">Nuclear pore assembly and biogenesis domain-containing protein</fullName>
    </submittedName>
</protein>
<sequence>MEGHLGLLAGLLPPELAGPVRQHLLHPQSPLQTCGRHVVAHARAAAAAAADVALGLAADNQGLAGGLALLALLATALVVAHWVSRLVMWWTRVALRLASWAVVVALAAWVWNRGPAASVRDAVVLVGRVLGYLAVLKDIWLDEYNRYEGQQRHEARGGGHGARGRSSARY</sequence>
<dbReference type="EMBL" id="JAIZPD010000005">
    <property type="protein sequence ID" value="KAH0963360.1"/>
    <property type="molecule type" value="Genomic_DNA"/>
</dbReference>
<dbReference type="OrthoDB" id="3559694at2759"/>
<dbReference type="InterPro" id="IPR024316">
    <property type="entry name" value="APQ12"/>
</dbReference>
<evidence type="ECO:0000313" key="3">
    <source>
        <dbReference type="Proteomes" id="UP000824596"/>
    </source>
</evidence>
<accession>A0A9P8MY33</accession>
<dbReference type="RefSeq" id="XP_044720873.1">
    <property type="nucleotide sequence ID" value="XM_044864341.1"/>
</dbReference>
<keyword evidence="1" id="KW-1133">Transmembrane helix</keyword>
<evidence type="ECO:0000313" key="2">
    <source>
        <dbReference type="EMBL" id="KAH0963360.1"/>
    </source>
</evidence>
<name>A0A9P8MY33_9HYPO</name>
<feature type="transmembrane region" description="Helical" evidence="1">
    <location>
        <begin position="93"/>
        <end position="111"/>
    </location>
</feature>
<evidence type="ECO:0000256" key="1">
    <source>
        <dbReference type="SAM" id="Phobius"/>
    </source>
</evidence>
<keyword evidence="1" id="KW-0812">Transmembrane</keyword>